<proteinExistence type="predicted"/>
<evidence type="ECO:0000256" key="1">
    <source>
        <dbReference type="SAM" id="MobiDB-lite"/>
    </source>
</evidence>
<feature type="compositionally biased region" description="Basic and acidic residues" evidence="1">
    <location>
        <begin position="59"/>
        <end position="73"/>
    </location>
</feature>
<name>A0AAD9MYN0_RIDPI</name>
<sequence>MRERRKSTGRNFYPYTEEDVGALGGVNKLNSAPTSQDSAPVTSTYRKSLDNNSQNNDHSVSRRAEMFESDHSSLVDVKTNNDQPSSRVPESPAAKPHNRWQHQNSDDVFAESTQPSRMSMQARRSMFERGNSAEEMPHLTKPLDSNSNVSGRRFESDIVHFCPPGGATGRVFVSPQAGAPT</sequence>
<feature type="region of interest" description="Disordered" evidence="1">
    <location>
        <begin position="1"/>
        <end position="150"/>
    </location>
</feature>
<feature type="compositionally biased region" description="Basic and acidic residues" evidence="1">
    <location>
        <begin position="125"/>
        <end position="138"/>
    </location>
</feature>
<dbReference type="EMBL" id="JAODUO010003069">
    <property type="protein sequence ID" value="KAK2149048.1"/>
    <property type="molecule type" value="Genomic_DNA"/>
</dbReference>
<evidence type="ECO:0000313" key="3">
    <source>
        <dbReference type="Proteomes" id="UP001209878"/>
    </source>
</evidence>
<reference evidence="2" key="1">
    <citation type="journal article" date="2023" name="Mol. Biol. Evol.">
        <title>Third-Generation Sequencing Reveals the Adaptive Role of the Epigenome in Three Deep-Sea Polychaetes.</title>
        <authorList>
            <person name="Perez M."/>
            <person name="Aroh O."/>
            <person name="Sun Y."/>
            <person name="Lan Y."/>
            <person name="Juniper S.K."/>
            <person name="Young C.R."/>
            <person name="Angers B."/>
            <person name="Qian P.Y."/>
        </authorList>
    </citation>
    <scope>NUCLEOTIDE SEQUENCE</scope>
    <source>
        <strain evidence="2">R07B-5</strain>
    </source>
</reference>
<feature type="compositionally biased region" description="Polar residues" evidence="1">
    <location>
        <begin position="78"/>
        <end position="88"/>
    </location>
</feature>
<organism evidence="2 3">
    <name type="scientific">Ridgeia piscesae</name>
    <name type="common">Tubeworm</name>
    <dbReference type="NCBI Taxonomy" id="27915"/>
    <lineage>
        <taxon>Eukaryota</taxon>
        <taxon>Metazoa</taxon>
        <taxon>Spiralia</taxon>
        <taxon>Lophotrochozoa</taxon>
        <taxon>Annelida</taxon>
        <taxon>Polychaeta</taxon>
        <taxon>Sedentaria</taxon>
        <taxon>Canalipalpata</taxon>
        <taxon>Sabellida</taxon>
        <taxon>Siboglinidae</taxon>
        <taxon>Ridgeia</taxon>
    </lineage>
</organism>
<protein>
    <submittedName>
        <fullName evidence="2">Uncharacterized protein</fullName>
    </submittedName>
</protein>
<keyword evidence="3" id="KW-1185">Reference proteome</keyword>
<comment type="caution">
    <text evidence="2">The sequence shown here is derived from an EMBL/GenBank/DDBJ whole genome shotgun (WGS) entry which is preliminary data.</text>
</comment>
<evidence type="ECO:0000313" key="2">
    <source>
        <dbReference type="EMBL" id="KAK2149048.1"/>
    </source>
</evidence>
<gene>
    <name evidence="2" type="ORF">NP493_3072g00002</name>
</gene>
<accession>A0AAD9MYN0</accession>
<dbReference type="AlphaFoldDB" id="A0AAD9MYN0"/>
<feature type="compositionally biased region" description="Polar residues" evidence="1">
    <location>
        <begin position="28"/>
        <end position="58"/>
    </location>
</feature>
<dbReference type="Proteomes" id="UP001209878">
    <property type="component" value="Unassembled WGS sequence"/>
</dbReference>